<evidence type="ECO:0000313" key="2">
    <source>
        <dbReference type="Proteomes" id="UP001165136"/>
    </source>
</evidence>
<proteinExistence type="predicted"/>
<dbReference type="AlphaFoldDB" id="A0A9W6VDK8"/>
<organism evidence="1 2">
    <name type="scientific">Amycolatopsis taiwanensis</name>
    <dbReference type="NCBI Taxonomy" id="342230"/>
    <lineage>
        <taxon>Bacteria</taxon>
        <taxon>Bacillati</taxon>
        <taxon>Actinomycetota</taxon>
        <taxon>Actinomycetes</taxon>
        <taxon>Pseudonocardiales</taxon>
        <taxon>Pseudonocardiaceae</taxon>
        <taxon>Amycolatopsis</taxon>
    </lineage>
</organism>
<dbReference type="Proteomes" id="UP001165136">
    <property type="component" value="Unassembled WGS sequence"/>
</dbReference>
<dbReference type="EMBL" id="BSTI01000001">
    <property type="protein sequence ID" value="GLY63562.1"/>
    <property type="molecule type" value="Genomic_DNA"/>
</dbReference>
<name>A0A9W6VDK8_9PSEU</name>
<dbReference type="RefSeq" id="WP_285485514.1">
    <property type="nucleotide sequence ID" value="NZ_BSTI01000001.1"/>
</dbReference>
<sequence>MDARYRGYATLLPARAASPVSPEWGNSGAEGVNGRATVQVAAAGASGVV</sequence>
<comment type="caution">
    <text evidence="1">The sequence shown here is derived from an EMBL/GenBank/DDBJ whole genome shotgun (WGS) entry which is preliminary data.</text>
</comment>
<gene>
    <name evidence="1" type="ORF">Atai01_01810</name>
</gene>
<protein>
    <submittedName>
        <fullName evidence="1">Uncharacterized protein</fullName>
    </submittedName>
</protein>
<accession>A0A9W6VDK8</accession>
<keyword evidence="2" id="KW-1185">Reference proteome</keyword>
<reference evidence="1" key="1">
    <citation type="submission" date="2023-03" db="EMBL/GenBank/DDBJ databases">
        <title>Amycolatopsis taiwanensis NBRC 103393.</title>
        <authorList>
            <person name="Ichikawa N."/>
            <person name="Sato H."/>
            <person name="Tonouchi N."/>
        </authorList>
    </citation>
    <scope>NUCLEOTIDE SEQUENCE</scope>
    <source>
        <strain evidence="1">NBRC 103393</strain>
    </source>
</reference>
<evidence type="ECO:0000313" key="1">
    <source>
        <dbReference type="EMBL" id="GLY63562.1"/>
    </source>
</evidence>